<reference evidence="1 2" key="1">
    <citation type="submission" date="2018-06" db="EMBL/GenBank/DDBJ databases">
        <title>Genomic Encyclopedia of Type Strains, Phase III (KMG-III): the genomes of soil and plant-associated and newly described type strains.</title>
        <authorList>
            <person name="Whitman W."/>
        </authorList>
    </citation>
    <scope>NUCLEOTIDE SEQUENCE [LARGE SCALE GENOMIC DNA]</scope>
    <source>
        <strain evidence="1 2">CGMCC 1.8979</strain>
    </source>
</reference>
<name>A0A327YAR4_9BACL</name>
<protein>
    <submittedName>
        <fullName evidence="1">Uncharacterized protein</fullName>
    </submittedName>
</protein>
<gene>
    <name evidence="1" type="ORF">B0I26_11521</name>
</gene>
<evidence type="ECO:0000313" key="1">
    <source>
        <dbReference type="EMBL" id="RAK16885.1"/>
    </source>
</evidence>
<dbReference type="RefSeq" id="WP_111646059.1">
    <property type="nucleotide sequence ID" value="NZ_QLMH01000015.1"/>
</dbReference>
<dbReference type="EMBL" id="QLMH01000015">
    <property type="protein sequence ID" value="RAK16885.1"/>
    <property type="molecule type" value="Genomic_DNA"/>
</dbReference>
<accession>A0A327YAR4</accession>
<dbReference type="Proteomes" id="UP000248555">
    <property type="component" value="Unassembled WGS sequence"/>
</dbReference>
<sequence>MAVVEEGLKMFEKKVERKAWRKVYKGELNGARSYVGKTDEHSRNCPYMAELTEGEVCKILEYYGVCI</sequence>
<keyword evidence="2" id="KW-1185">Reference proteome</keyword>
<dbReference type="AlphaFoldDB" id="A0A327YAR4"/>
<proteinExistence type="predicted"/>
<comment type="caution">
    <text evidence="1">The sequence shown here is derived from an EMBL/GenBank/DDBJ whole genome shotgun (WGS) entry which is preliminary data.</text>
</comment>
<organism evidence="1 2">
    <name type="scientific">Paranoxybacillus vitaminiphilus</name>
    <dbReference type="NCBI Taxonomy" id="581036"/>
    <lineage>
        <taxon>Bacteria</taxon>
        <taxon>Bacillati</taxon>
        <taxon>Bacillota</taxon>
        <taxon>Bacilli</taxon>
        <taxon>Bacillales</taxon>
        <taxon>Anoxybacillaceae</taxon>
        <taxon>Paranoxybacillus</taxon>
    </lineage>
</organism>
<evidence type="ECO:0000313" key="2">
    <source>
        <dbReference type="Proteomes" id="UP000248555"/>
    </source>
</evidence>